<dbReference type="InterPro" id="IPR001789">
    <property type="entry name" value="Sig_transdc_resp-reg_receiver"/>
</dbReference>
<evidence type="ECO:0000256" key="5">
    <source>
        <dbReference type="ARBA" id="ARBA00023163"/>
    </source>
</evidence>
<keyword evidence="1 6" id="KW-0597">Phosphoprotein</keyword>
<feature type="domain" description="Response regulatory" evidence="8">
    <location>
        <begin position="2"/>
        <end position="116"/>
    </location>
</feature>
<feature type="modified residue" description="4-aspartylphosphate" evidence="6">
    <location>
        <position position="51"/>
    </location>
</feature>
<keyword evidence="4 7" id="KW-0238">DNA-binding</keyword>
<proteinExistence type="predicted"/>
<dbReference type="GO" id="GO:0000976">
    <property type="term" value="F:transcription cis-regulatory region binding"/>
    <property type="evidence" value="ECO:0007669"/>
    <property type="project" value="TreeGrafter"/>
</dbReference>
<dbReference type="Gene3D" id="6.10.250.690">
    <property type="match status" value="1"/>
</dbReference>
<dbReference type="AlphaFoldDB" id="H5SRA5"/>
<keyword evidence="3" id="KW-0805">Transcription regulation</keyword>
<dbReference type="GO" id="GO:0000156">
    <property type="term" value="F:phosphorelay response regulator activity"/>
    <property type="evidence" value="ECO:0007669"/>
    <property type="project" value="TreeGrafter"/>
</dbReference>
<evidence type="ECO:0000313" key="10">
    <source>
        <dbReference type="EMBL" id="BAL58622.1"/>
    </source>
</evidence>
<dbReference type="SMART" id="SM00862">
    <property type="entry name" value="Trans_reg_C"/>
    <property type="match status" value="1"/>
</dbReference>
<dbReference type="PANTHER" id="PTHR48111">
    <property type="entry name" value="REGULATOR OF RPOS"/>
    <property type="match status" value="1"/>
</dbReference>
<dbReference type="GO" id="GO:0032993">
    <property type="term" value="C:protein-DNA complex"/>
    <property type="evidence" value="ECO:0007669"/>
    <property type="project" value="TreeGrafter"/>
</dbReference>
<evidence type="ECO:0000256" key="7">
    <source>
        <dbReference type="PROSITE-ProRule" id="PRU01091"/>
    </source>
</evidence>
<evidence type="ECO:0000256" key="4">
    <source>
        <dbReference type="ARBA" id="ARBA00023125"/>
    </source>
</evidence>
<dbReference type="Pfam" id="PF00486">
    <property type="entry name" value="Trans_reg_C"/>
    <property type="match status" value="1"/>
</dbReference>
<dbReference type="FunFam" id="3.40.50.2300:FF:000001">
    <property type="entry name" value="DNA-binding response regulator PhoB"/>
    <property type="match status" value="1"/>
</dbReference>
<name>H5SRA5_ACEAU</name>
<dbReference type="CDD" id="cd00383">
    <property type="entry name" value="trans_reg_C"/>
    <property type="match status" value="1"/>
</dbReference>
<gene>
    <name evidence="10" type="ORF">HGMM_OP2C172</name>
</gene>
<dbReference type="CDD" id="cd17574">
    <property type="entry name" value="REC_OmpR"/>
    <property type="match status" value="1"/>
</dbReference>
<evidence type="ECO:0000256" key="2">
    <source>
        <dbReference type="ARBA" id="ARBA00023012"/>
    </source>
</evidence>
<dbReference type="InterPro" id="IPR001867">
    <property type="entry name" value="OmpR/PhoB-type_DNA-bd"/>
</dbReference>
<dbReference type="InterPro" id="IPR016032">
    <property type="entry name" value="Sig_transdc_resp-reg_C-effctor"/>
</dbReference>
<protein>
    <submittedName>
        <fullName evidence="10">Transcriptional regulator</fullName>
    </submittedName>
</protein>
<evidence type="ECO:0000256" key="1">
    <source>
        <dbReference type="ARBA" id="ARBA00022553"/>
    </source>
</evidence>
<dbReference type="Gene3D" id="3.40.50.2300">
    <property type="match status" value="1"/>
</dbReference>
<evidence type="ECO:0000256" key="3">
    <source>
        <dbReference type="ARBA" id="ARBA00023015"/>
    </source>
</evidence>
<keyword evidence="2" id="KW-0902">Two-component regulatory system</keyword>
<evidence type="ECO:0000259" key="8">
    <source>
        <dbReference type="PROSITE" id="PS50110"/>
    </source>
</evidence>
<dbReference type="PANTHER" id="PTHR48111:SF1">
    <property type="entry name" value="TWO-COMPONENT RESPONSE REGULATOR ORR33"/>
    <property type="match status" value="1"/>
</dbReference>
<reference evidence="10" key="2">
    <citation type="journal article" date="2012" name="PLoS ONE">
        <title>A Deeply Branching Thermophilic Bacterium with an Ancient Acetyl-CoA Pathway Dominates a Subsurface Ecosystem.</title>
        <authorList>
            <person name="Takami H."/>
            <person name="Noguchi H."/>
            <person name="Takaki Y."/>
            <person name="Uchiyama I."/>
            <person name="Toyoda A."/>
            <person name="Nishi S."/>
            <person name="Chee G.-J."/>
            <person name="Arai W."/>
            <person name="Nunoura T."/>
            <person name="Itoh T."/>
            <person name="Hattori M."/>
            <person name="Takai K."/>
        </authorList>
    </citation>
    <scope>NUCLEOTIDE SEQUENCE</scope>
</reference>
<accession>H5SRA5</accession>
<dbReference type="SUPFAM" id="SSF46894">
    <property type="entry name" value="C-terminal effector domain of the bipartite response regulators"/>
    <property type="match status" value="1"/>
</dbReference>
<evidence type="ECO:0000259" key="9">
    <source>
        <dbReference type="PROSITE" id="PS51755"/>
    </source>
</evidence>
<dbReference type="InterPro" id="IPR039420">
    <property type="entry name" value="WalR-like"/>
</dbReference>
<dbReference type="SUPFAM" id="SSF52172">
    <property type="entry name" value="CheY-like"/>
    <property type="match status" value="1"/>
</dbReference>
<dbReference type="PROSITE" id="PS51755">
    <property type="entry name" value="OMPR_PHOB"/>
    <property type="match status" value="1"/>
</dbReference>
<keyword evidence="5" id="KW-0804">Transcription</keyword>
<dbReference type="Gene3D" id="1.10.10.10">
    <property type="entry name" value="Winged helix-like DNA-binding domain superfamily/Winged helix DNA-binding domain"/>
    <property type="match status" value="1"/>
</dbReference>
<dbReference type="EMBL" id="AP011801">
    <property type="protein sequence ID" value="BAL58622.1"/>
    <property type="molecule type" value="Genomic_DNA"/>
</dbReference>
<dbReference type="PROSITE" id="PS50110">
    <property type="entry name" value="RESPONSE_REGULATORY"/>
    <property type="match status" value="1"/>
</dbReference>
<dbReference type="SMART" id="SM00448">
    <property type="entry name" value="REC"/>
    <property type="match status" value="1"/>
</dbReference>
<dbReference type="GO" id="GO:0005829">
    <property type="term" value="C:cytosol"/>
    <property type="evidence" value="ECO:0007669"/>
    <property type="project" value="TreeGrafter"/>
</dbReference>
<organism evidence="10">
    <name type="scientific">Acetithermum autotrophicum</name>
    <dbReference type="NCBI Taxonomy" id="1446466"/>
    <lineage>
        <taxon>Bacteria</taxon>
        <taxon>Candidatus Bipolaricaulota</taxon>
        <taxon>Candidatus Acetithermum</taxon>
    </lineage>
</organism>
<dbReference type="Pfam" id="PF00072">
    <property type="entry name" value="Response_reg"/>
    <property type="match status" value="1"/>
</dbReference>
<dbReference type="GO" id="GO:0006355">
    <property type="term" value="P:regulation of DNA-templated transcription"/>
    <property type="evidence" value="ECO:0007669"/>
    <property type="project" value="InterPro"/>
</dbReference>
<sequence>MRILIAEDDATSLHLLRKFLESKGHFVIAALNGQEALEKFSKEKPDLLLLDVMMPKLDGWAVLQKLRESGTKTPVIMVTAKDSTDDKVRGFSTGADDYITKPFDLREVEARIEAVMRRVSQSPYMQLGALQIDDERKEVRLGDKLIDLSPKEYELLKLLASKPGKVFSHREIIDSIWQDNPYASSEDVKKYIYLLRNKIEEDVENPKIILTVRGFGYKLGAV</sequence>
<dbReference type="InterPro" id="IPR011006">
    <property type="entry name" value="CheY-like_superfamily"/>
</dbReference>
<feature type="domain" description="OmpR/PhoB-type" evidence="9">
    <location>
        <begin position="122"/>
        <end position="221"/>
    </location>
</feature>
<feature type="DNA-binding region" description="OmpR/PhoB-type" evidence="7">
    <location>
        <begin position="122"/>
        <end position="221"/>
    </location>
</feature>
<reference evidence="10" key="1">
    <citation type="journal article" date="2005" name="Environ. Microbiol.">
        <title>Genetic and functional properties of uncultivated thermophilic crenarchaeotes from a subsurface gold mine as revealed by analysis of genome fragments.</title>
        <authorList>
            <person name="Nunoura T."/>
            <person name="Hirayama H."/>
            <person name="Takami H."/>
            <person name="Oida H."/>
            <person name="Nishi S."/>
            <person name="Shimamura S."/>
            <person name="Suzuki Y."/>
            <person name="Inagaki F."/>
            <person name="Takai K."/>
            <person name="Nealson K.H."/>
            <person name="Horikoshi K."/>
        </authorList>
    </citation>
    <scope>NUCLEOTIDE SEQUENCE</scope>
</reference>
<evidence type="ECO:0000256" key="6">
    <source>
        <dbReference type="PROSITE-ProRule" id="PRU00169"/>
    </source>
</evidence>
<dbReference type="InterPro" id="IPR036388">
    <property type="entry name" value="WH-like_DNA-bd_sf"/>
</dbReference>